<organism evidence="1">
    <name type="scientific">Phytophthora nicotianae</name>
    <name type="common">Potato buckeye rot agent</name>
    <name type="synonym">Phytophthora parasitica</name>
    <dbReference type="NCBI Taxonomy" id="4792"/>
    <lineage>
        <taxon>Eukaryota</taxon>
        <taxon>Sar</taxon>
        <taxon>Stramenopiles</taxon>
        <taxon>Oomycota</taxon>
        <taxon>Peronosporomycetes</taxon>
        <taxon>Peronosporales</taxon>
        <taxon>Peronosporaceae</taxon>
        <taxon>Phytophthora</taxon>
    </lineage>
</organism>
<dbReference type="Proteomes" id="UP000053864">
    <property type="component" value="Unassembled WGS sequence"/>
</dbReference>
<dbReference type="EMBL" id="KI674335">
    <property type="protein sequence ID" value="ETL34448.1"/>
    <property type="molecule type" value="Genomic_DNA"/>
</dbReference>
<proteinExistence type="predicted"/>
<accession>W2IM29</accession>
<gene>
    <name evidence="1" type="ORF">L916_13329</name>
</gene>
<evidence type="ECO:0000313" key="1">
    <source>
        <dbReference type="EMBL" id="ETL34448.1"/>
    </source>
</evidence>
<reference evidence="1" key="1">
    <citation type="submission" date="2013-11" db="EMBL/GenBank/DDBJ databases">
        <title>The Genome Sequence of Phytophthora parasitica CJ05E6.</title>
        <authorList>
            <consortium name="The Broad Institute Genomics Platform"/>
            <person name="Russ C."/>
            <person name="Tyler B."/>
            <person name="Panabieres F."/>
            <person name="Shan W."/>
            <person name="Tripathy S."/>
            <person name="Grunwald N."/>
            <person name="Machado M."/>
            <person name="Johnson C.S."/>
            <person name="Arredondo F."/>
            <person name="Hong C."/>
            <person name="Coffey M."/>
            <person name="Young S.K."/>
            <person name="Zeng Q."/>
            <person name="Gargeya S."/>
            <person name="Fitzgerald M."/>
            <person name="Abouelleil A."/>
            <person name="Alvarado L."/>
            <person name="Chapman S.B."/>
            <person name="Gainer-Dewar J."/>
            <person name="Goldberg J."/>
            <person name="Griggs A."/>
            <person name="Gujja S."/>
            <person name="Hansen M."/>
            <person name="Howarth C."/>
            <person name="Imamovic A."/>
            <person name="Ireland A."/>
            <person name="Larimer J."/>
            <person name="McCowan C."/>
            <person name="Murphy C."/>
            <person name="Pearson M."/>
            <person name="Poon T.W."/>
            <person name="Priest M."/>
            <person name="Roberts A."/>
            <person name="Saif S."/>
            <person name="Shea T."/>
            <person name="Sykes S."/>
            <person name="Wortman J."/>
            <person name="Nusbaum C."/>
            <person name="Birren B."/>
        </authorList>
    </citation>
    <scope>NUCLEOTIDE SEQUENCE [LARGE SCALE GENOMIC DNA]</scope>
    <source>
        <strain evidence="1">CJ05E6</strain>
    </source>
</reference>
<dbReference type="AlphaFoldDB" id="W2IM29"/>
<name>W2IM29_PHYNI</name>
<sequence>MRGLNIAPLPSCLTHAVLTRLWELGAGSCCSVAILWKVVYCTTDHQH</sequence>
<protein>
    <submittedName>
        <fullName evidence="1">Uncharacterized protein</fullName>
    </submittedName>
</protein>